<protein>
    <submittedName>
        <fullName evidence="1">Sporulation histidine kinase inhibitor Sda</fullName>
    </submittedName>
</protein>
<dbReference type="Gene3D" id="1.10.287.1100">
    <property type="entry name" value="Sporulation inhibitor A"/>
    <property type="match status" value="1"/>
</dbReference>
<evidence type="ECO:0000313" key="1">
    <source>
        <dbReference type="EMBL" id="MFC2950020.1"/>
    </source>
</evidence>
<comment type="caution">
    <text evidence="1">The sequence shown here is derived from an EMBL/GenBank/DDBJ whole genome shotgun (WGS) entry which is preliminary data.</text>
</comment>
<keyword evidence="1" id="KW-0649">Protein kinase inhibitor</keyword>
<evidence type="ECO:0000313" key="2">
    <source>
        <dbReference type="Proteomes" id="UP001595387"/>
    </source>
</evidence>
<dbReference type="SUPFAM" id="SSF100985">
    <property type="entry name" value="Sporulation inhibitor Sda"/>
    <property type="match status" value="1"/>
</dbReference>
<reference evidence="2" key="1">
    <citation type="journal article" date="2019" name="Int. J. Syst. Evol. Microbiol.">
        <title>The Global Catalogue of Microorganisms (GCM) 10K type strain sequencing project: providing services to taxonomists for standard genome sequencing and annotation.</title>
        <authorList>
            <consortium name="The Broad Institute Genomics Platform"/>
            <consortium name="The Broad Institute Genome Sequencing Center for Infectious Disease"/>
            <person name="Wu L."/>
            <person name="Ma J."/>
        </authorList>
    </citation>
    <scope>NUCLEOTIDE SEQUENCE [LARGE SCALE GENOMIC DNA]</scope>
    <source>
        <strain evidence="2">KCTC 13193</strain>
    </source>
</reference>
<dbReference type="Pfam" id="PF08970">
    <property type="entry name" value="Sda"/>
    <property type="match status" value="1"/>
</dbReference>
<dbReference type="InterPro" id="IPR036916">
    <property type="entry name" value="Sda_sf"/>
</dbReference>
<gene>
    <name evidence="1" type="primary">sda</name>
    <name evidence="1" type="ORF">ACFODW_16995</name>
</gene>
<proteinExistence type="predicted"/>
<organism evidence="1 2">
    <name type="scientific">Virgibacillus sediminis</name>
    <dbReference type="NCBI Taxonomy" id="202260"/>
    <lineage>
        <taxon>Bacteria</taxon>
        <taxon>Bacillati</taxon>
        <taxon>Bacillota</taxon>
        <taxon>Bacilli</taxon>
        <taxon>Bacillales</taxon>
        <taxon>Bacillaceae</taxon>
        <taxon>Virgibacillus</taxon>
    </lineage>
</organism>
<dbReference type="EMBL" id="JBHRRZ010000040">
    <property type="protein sequence ID" value="MFC2950020.1"/>
    <property type="molecule type" value="Genomic_DNA"/>
</dbReference>
<dbReference type="GO" id="GO:0004860">
    <property type="term" value="F:protein kinase inhibitor activity"/>
    <property type="evidence" value="ECO:0007669"/>
    <property type="project" value="UniProtKB-KW"/>
</dbReference>
<accession>A0ABV7AAF4</accession>
<dbReference type="Proteomes" id="UP001595387">
    <property type="component" value="Unassembled WGS sequence"/>
</dbReference>
<keyword evidence="2" id="KW-1185">Reference proteome</keyword>
<sequence>MKHLSDELLVHAYKKALAMELDRDFILLLEEELERRELWHWVRHSPEN</sequence>
<dbReference type="InterPro" id="IPR015064">
    <property type="entry name" value="Sda"/>
</dbReference>
<dbReference type="RefSeq" id="WP_390307996.1">
    <property type="nucleotide sequence ID" value="NZ_JBHRRZ010000040.1"/>
</dbReference>
<name>A0ABV7AAF4_9BACI</name>